<gene>
    <name evidence="2" type="ORF">SAMN06297358_2594</name>
</gene>
<dbReference type="InterPro" id="IPR002686">
    <property type="entry name" value="Transposase_17"/>
</dbReference>
<sequence length="181" mass="21175">MGFKYQITDKEGLYFITITVVDWIDVFTRRELAEIVIESISYCQRHKGLILYAWCLMPSHLHLIVSATQNKNLSDIIRDFKKYTSKQIVSEISKINESREWMLNKFKFLGSINPKITLAKFWQDGYHPIFLETNAFLEQKLNYIHENPVESGLVNEPQYYNYSSAINYAGGVGLLEVFFLE</sequence>
<dbReference type="SMART" id="SM01321">
    <property type="entry name" value="Y1_Tnp"/>
    <property type="match status" value="1"/>
</dbReference>
<dbReference type="Gene3D" id="3.30.70.1290">
    <property type="entry name" value="Transposase IS200-like"/>
    <property type="match status" value="1"/>
</dbReference>
<evidence type="ECO:0000313" key="3">
    <source>
        <dbReference type="Proteomes" id="UP000219281"/>
    </source>
</evidence>
<dbReference type="GO" id="GO:0043565">
    <property type="term" value="F:sequence-specific DNA binding"/>
    <property type="evidence" value="ECO:0007669"/>
    <property type="project" value="TreeGrafter"/>
</dbReference>
<dbReference type="InterPro" id="IPR036515">
    <property type="entry name" value="Transposase_17_sf"/>
</dbReference>
<dbReference type="Proteomes" id="UP000219281">
    <property type="component" value="Unassembled WGS sequence"/>
</dbReference>
<name>A0A286A6U6_9SPHI</name>
<organism evidence="2 3">
    <name type="scientific">Pedobacter xixiisoli</name>
    <dbReference type="NCBI Taxonomy" id="1476464"/>
    <lineage>
        <taxon>Bacteria</taxon>
        <taxon>Pseudomonadati</taxon>
        <taxon>Bacteroidota</taxon>
        <taxon>Sphingobacteriia</taxon>
        <taxon>Sphingobacteriales</taxon>
        <taxon>Sphingobacteriaceae</taxon>
        <taxon>Pedobacter</taxon>
    </lineage>
</organism>
<dbReference type="OrthoDB" id="9788881at2"/>
<dbReference type="PANTHER" id="PTHR36966:SF1">
    <property type="entry name" value="REP-ASSOCIATED TYROSINE TRANSPOSASE"/>
    <property type="match status" value="1"/>
</dbReference>
<dbReference type="AlphaFoldDB" id="A0A286A6U6"/>
<feature type="domain" description="Transposase IS200-like" evidence="1">
    <location>
        <begin position="10"/>
        <end position="147"/>
    </location>
</feature>
<dbReference type="EMBL" id="OCMT01000003">
    <property type="protein sequence ID" value="SOD17609.1"/>
    <property type="molecule type" value="Genomic_DNA"/>
</dbReference>
<dbReference type="SUPFAM" id="SSF143422">
    <property type="entry name" value="Transposase IS200-like"/>
    <property type="match status" value="1"/>
</dbReference>
<evidence type="ECO:0000313" key="2">
    <source>
        <dbReference type="EMBL" id="SOD17609.1"/>
    </source>
</evidence>
<dbReference type="Pfam" id="PF01797">
    <property type="entry name" value="Y1_Tnp"/>
    <property type="match status" value="1"/>
</dbReference>
<proteinExistence type="predicted"/>
<dbReference type="NCBIfam" id="NF047646">
    <property type="entry name" value="REP_Tyr_transpos"/>
    <property type="match status" value="1"/>
</dbReference>
<dbReference type="GO" id="GO:0006313">
    <property type="term" value="P:DNA transposition"/>
    <property type="evidence" value="ECO:0007669"/>
    <property type="project" value="InterPro"/>
</dbReference>
<keyword evidence="3" id="KW-1185">Reference proteome</keyword>
<accession>A0A286A6U6</accession>
<dbReference type="InterPro" id="IPR052715">
    <property type="entry name" value="RAYT_transposase"/>
</dbReference>
<dbReference type="RefSeq" id="WP_097132438.1">
    <property type="nucleotide sequence ID" value="NZ_OCMT01000003.1"/>
</dbReference>
<evidence type="ECO:0000259" key="1">
    <source>
        <dbReference type="SMART" id="SM01321"/>
    </source>
</evidence>
<reference evidence="3" key="1">
    <citation type="submission" date="2017-09" db="EMBL/GenBank/DDBJ databases">
        <authorList>
            <person name="Varghese N."/>
            <person name="Submissions S."/>
        </authorList>
    </citation>
    <scope>NUCLEOTIDE SEQUENCE [LARGE SCALE GENOMIC DNA]</scope>
    <source>
        <strain evidence="3">CGMCC 1.12803</strain>
    </source>
</reference>
<dbReference type="GO" id="GO:0004803">
    <property type="term" value="F:transposase activity"/>
    <property type="evidence" value="ECO:0007669"/>
    <property type="project" value="InterPro"/>
</dbReference>
<dbReference type="PANTHER" id="PTHR36966">
    <property type="entry name" value="REP-ASSOCIATED TYROSINE TRANSPOSASE"/>
    <property type="match status" value="1"/>
</dbReference>
<protein>
    <submittedName>
        <fullName evidence="2">REP element-mobilizing transposase RayT</fullName>
    </submittedName>
</protein>